<keyword evidence="8" id="KW-1185">Reference proteome</keyword>
<evidence type="ECO:0000259" key="6">
    <source>
        <dbReference type="PROSITE" id="PS50114"/>
    </source>
</evidence>
<dbReference type="Pfam" id="PF00320">
    <property type="entry name" value="GATA"/>
    <property type="match status" value="1"/>
</dbReference>
<evidence type="ECO:0000313" key="7">
    <source>
        <dbReference type="EMBL" id="PVH22474.1"/>
    </source>
</evidence>
<dbReference type="PROSITE" id="PS00344">
    <property type="entry name" value="GATA_ZN_FINGER_1"/>
    <property type="match status" value="1"/>
</dbReference>
<dbReference type="AlphaFoldDB" id="A0A2V1AXF7"/>
<evidence type="ECO:0000256" key="4">
    <source>
        <dbReference type="PROSITE-ProRule" id="PRU00094"/>
    </source>
</evidence>
<dbReference type="InterPro" id="IPR051140">
    <property type="entry name" value="GATA_TF"/>
</dbReference>
<sequence>MLYYSSWEIGSYNNFPTMQNAVMESPRSHPTKLPSVQEMLQRIQDYDSGNTSSLNILPPIQSYSPASINSSLSQSSYSTTSTTTANSTLSKLSNSTTATPPAEHSATPKLTEVTSMPKPRAALPTPTPSPLSKKPIVASVSPKLSKPQKYTKKSLLSSPQKEKTIVKSTVAKRRGRKKKPEAYCHQCGSTSTPEWRRGPSGSRSLCNACGLFYMKLQRKFSDDQAKTIFIYKKKTDTVVDRVLPNTIELTRMCTTVQQSNWQ</sequence>
<evidence type="ECO:0000256" key="2">
    <source>
        <dbReference type="ARBA" id="ARBA00022771"/>
    </source>
</evidence>
<dbReference type="OrthoDB" id="2162994at2759"/>
<dbReference type="SMART" id="SM00401">
    <property type="entry name" value="ZnF_GATA"/>
    <property type="match status" value="1"/>
</dbReference>
<protein>
    <recommendedName>
        <fullName evidence="6">GATA-type domain-containing protein</fullName>
    </recommendedName>
</protein>
<dbReference type="SUPFAM" id="SSF57716">
    <property type="entry name" value="Glucocorticoid receptor-like (DNA-binding domain)"/>
    <property type="match status" value="1"/>
</dbReference>
<dbReference type="Proteomes" id="UP000244309">
    <property type="component" value="Unassembled WGS sequence"/>
</dbReference>
<proteinExistence type="predicted"/>
<dbReference type="PROSITE" id="PS50114">
    <property type="entry name" value="GATA_ZN_FINGER_2"/>
    <property type="match status" value="1"/>
</dbReference>
<feature type="compositionally biased region" description="Low complexity" evidence="5">
    <location>
        <begin position="68"/>
        <end position="99"/>
    </location>
</feature>
<reference evidence="7 8" key="1">
    <citation type="submission" date="2017-12" db="EMBL/GenBank/DDBJ databases">
        <title>Genome Sequence of a Multidrug-Resistant Candida haemulonii Isolate from a Patient with Chronic Leg Ulcers in Israel.</title>
        <authorList>
            <person name="Chow N.A."/>
            <person name="Gade L."/>
            <person name="Batra D."/>
            <person name="Rowe L.A."/>
            <person name="Ben-Ami R."/>
            <person name="Loparev V.N."/>
            <person name="Litvintseva A.P."/>
        </authorList>
    </citation>
    <scope>NUCLEOTIDE SEQUENCE [LARGE SCALE GENOMIC DNA]</scope>
    <source>
        <strain evidence="7 8">B11899</strain>
    </source>
</reference>
<dbReference type="GO" id="GO:0043565">
    <property type="term" value="F:sequence-specific DNA binding"/>
    <property type="evidence" value="ECO:0007669"/>
    <property type="project" value="InterPro"/>
</dbReference>
<keyword evidence="3" id="KW-0862">Zinc</keyword>
<keyword evidence="1" id="KW-0479">Metal-binding</keyword>
<comment type="caution">
    <text evidence="7">The sequence shown here is derived from an EMBL/GenBank/DDBJ whole genome shotgun (WGS) entry which is preliminary data.</text>
</comment>
<name>A0A2V1AXF7_9ASCO</name>
<evidence type="ECO:0000256" key="1">
    <source>
        <dbReference type="ARBA" id="ARBA00022723"/>
    </source>
</evidence>
<dbReference type="GeneID" id="37010373"/>
<evidence type="ECO:0000313" key="8">
    <source>
        <dbReference type="Proteomes" id="UP000244309"/>
    </source>
</evidence>
<dbReference type="VEuPathDB" id="FungiDB:CXQ85_005043"/>
<feature type="region of interest" description="Disordered" evidence="5">
    <location>
        <begin position="68"/>
        <end position="163"/>
    </location>
</feature>
<dbReference type="PANTHER" id="PTHR45658">
    <property type="entry name" value="GATA TRANSCRIPTION FACTOR"/>
    <property type="match status" value="1"/>
</dbReference>
<dbReference type="EMBL" id="PKFO01000008">
    <property type="protein sequence ID" value="PVH22474.1"/>
    <property type="molecule type" value="Genomic_DNA"/>
</dbReference>
<dbReference type="GO" id="GO:0008270">
    <property type="term" value="F:zinc ion binding"/>
    <property type="evidence" value="ECO:0007669"/>
    <property type="project" value="UniProtKB-KW"/>
</dbReference>
<dbReference type="GO" id="GO:0006355">
    <property type="term" value="P:regulation of DNA-templated transcription"/>
    <property type="evidence" value="ECO:0007669"/>
    <property type="project" value="InterPro"/>
</dbReference>
<evidence type="ECO:0000256" key="3">
    <source>
        <dbReference type="ARBA" id="ARBA00022833"/>
    </source>
</evidence>
<dbReference type="RefSeq" id="XP_025343414.1">
    <property type="nucleotide sequence ID" value="XM_025488647.1"/>
</dbReference>
<dbReference type="CDD" id="cd00202">
    <property type="entry name" value="ZnF_GATA"/>
    <property type="match status" value="1"/>
</dbReference>
<evidence type="ECO:0000256" key="5">
    <source>
        <dbReference type="SAM" id="MobiDB-lite"/>
    </source>
</evidence>
<organism evidence="7 8">
    <name type="scientific">Candidozyma haemuli</name>
    <dbReference type="NCBI Taxonomy" id="45357"/>
    <lineage>
        <taxon>Eukaryota</taxon>
        <taxon>Fungi</taxon>
        <taxon>Dikarya</taxon>
        <taxon>Ascomycota</taxon>
        <taxon>Saccharomycotina</taxon>
        <taxon>Pichiomycetes</taxon>
        <taxon>Metschnikowiaceae</taxon>
        <taxon>Candidozyma</taxon>
    </lineage>
</organism>
<dbReference type="Gene3D" id="3.30.50.10">
    <property type="entry name" value="Erythroid Transcription Factor GATA-1, subunit A"/>
    <property type="match status" value="1"/>
</dbReference>
<accession>A0A2V1AXF7</accession>
<gene>
    <name evidence="7" type="ORF">CXQ85_005043</name>
</gene>
<dbReference type="InterPro" id="IPR000679">
    <property type="entry name" value="Znf_GATA"/>
</dbReference>
<dbReference type="InterPro" id="IPR013088">
    <property type="entry name" value="Znf_NHR/GATA"/>
</dbReference>
<keyword evidence="2 4" id="KW-0863">Zinc-finger</keyword>
<dbReference type="STRING" id="45357.A0A2V1AXF7"/>
<feature type="domain" description="GATA-type" evidence="6">
    <location>
        <begin position="178"/>
        <end position="213"/>
    </location>
</feature>